<reference evidence="3 4" key="1">
    <citation type="journal article" date="2016" name="Nat. Commun.">
        <title>Thousands of microbial genomes shed light on interconnected biogeochemical processes in an aquifer system.</title>
        <authorList>
            <person name="Anantharaman K."/>
            <person name="Brown C.T."/>
            <person name="Hug L.A."/>
            <person name="Sharon I."/>
            <person name="Castelle C.J."/>
            <person name="Probst A.J."/>
            <person name="Thomas B.C."/>
            <person name="Singh A."/>
            <person name="Wilkins M.J."/>
            <person name="Karaoz U."/>
            <person name="Brodie E.L."/>
            <person name="Williams K.H."/>
            <person name="Hubbard S.S."/>
            <person name="Banfield J.F."/>
        </authorList>
    </citation>
    <scope>NUCLEOTIDE SEQUENCE [LARGE SCALE GENOMIC DNA]</scope>
</reference>
<dbReference type="STRING" id="1817758.A2150_06710"/>
<dbReference type="InterPro" id="IPR013362">
    <property type="entry name" value="Pilus_4_PilV"/>
</dbReference>
<dbReference type="Pfam" id="PF07963">
    <property type="entry name" value="N_methyl"/>
    <property type="match status" value="1"/>
</dbReference>
<protein>
    <submittedName>
        <fullName evidence="3">Type IV pilus modification protein PilV</fullName>
    </submittedName>
</protein>
<feature type="transmembrane region" description="Helical" evidence="1">
    <location>
        <begin position="12"/>
        <end position="34"/>
    </location>
</feature>
<evidence type="ECO:0000313" key="3">
    <source>
        <dbReference type="EMBL" id="OGI43329.1"/>
    </source>
</evidence>
<dbReference type="NCBIfam" id="TIGR02523">
    <property type="entry name" value="type_IV_pilV"/>
    <property type="match status" value="1"/>
</dbReference>
<dbReference type="InterPro" id="IPR012902">
    <property type="entry name" value="N_methyl_site"/>
</dbReference>
<evidence type="ECO:0000256" key="1">
    <source>
        <dbReference type="SAM" id="Phobius"/>
    </source>
</evidence>
<gene>
    <name evidence="3" type="ORF">A2150_06710</name>
</gene>
<dbReference type="EMBL" id="MFSS01000060">
    <property type="protein sequence ID" value="OGI43329.1"/>
    <property type="molecule type" value="Genomic_DNA"/>
</dbReference>
<dbReference type="InterPro" id="IPR054402">
    <property type="entry name" value="Tt1218-like_dom"/>
</dbReference>
<accession>A0A1F6TE30</accession>
<feature type="domain" description="Type IV pilin Tt1218-like" evidence="2">
    <location>
        <begin position="34"/>
        <end position="112"/>
    </location>
</feature>
<dbReference type="NCBIfam" id="TIGR02532">
    <property type="entry name" value="IV_pilin_GFxxxE"/>
    <property type="match status" value="1"/>
</dbReference>
<organism evidence="3 4">
    <name type="scientific">Candidatus Muproteobacteria bacterium RBG_16_64_11</name>
    <dbReference type="NCBI Taxonomy" id="1817758"/>
    <lineage>
        <taxon>Bacteria</taxon>
        <taxon>Pseudomonadati</taxon>
        <taxon>Pseudomonadota</taxon>
        <taxon>Candidatus Muproteobacteria</taxon>
    </lineage>
</organism>
<dbReference type="AlphaFoldDB" id="A0A1F6TE30"/>
<dbReference type="Proteomes" id="UP000177925">
    <property type="component" value="Unassembled WGS sequence"/>
</dbReference>
<name>A0A1F6TE30_9PROT</name>
<evidence type="ECO:0000313" key="4">
    <source>
        <dbReference type="Proteomes" id="UP000177925"/>
    </source>
</evidence>
<proteinExistence type="predicted"/>
<dbReference type="Pfam" id="PF22150">
    <property type="entry name" value="Tt1218-like"/>
    <property type="match status" value="1"/>
</dbReference>
<keyword evidence="1" id="KW-1133">Transmembrane helix</keyword>
<comment type="caution">
    <text evidence="3">The sequence shown here is derived from an EMBL/GenBank/DDBJ whole genome shotgun (WGS) entry which is preliminary data.</text>
</comment>
<sequence length="171" mass="18893">MKAKMNRRQRGFSLVEVMVSVLVLSGGLLGLAFLQAQGMKFNAEAYQRTQATVLAYDMIDRLRANPAAANAGAYVVADNAAAQYAATTTPQACDTSDGSVSCNEDELAAFDLFRWYQAQQKSLALDTSNYATIQRAVINSTLDRHTITMFWVEQGNPKTQQWEVRLYVPPT</sequence>
<keyword evidence="1" id="KW-0812">Transmembrane</keyword>
<evidence type="ECO:0000259" key="2">
    <source>
        <dbReference type="Pfam" id="PF22150"/>
    </source>
</evidence>
<keyword evidence="1" id="KW-0472">Membrane</keyword>